<dbReference type="Gene3D" id="1.20.1070.10">
    <property type="entry name" value="Rhodopsin 7-helix transmembrane proteins"/>
    <property type="match status" value="1"/>
</dbReference>
<feature type="transmembrane region" description="Helical" evidence="19">
    <location>
        <begin position="244"/>
        <end position="269"/>
    </location>
</feature>
<comment type="subcellular location">
    <subcellularLocation>
        <location evidence="1">Cell projection</location>
        <location evidence="1">Cilium membrane</location>
        <topology evidence="1">Multi-pass membrane protein</topology>
    </subcellularLocation>
</comment>
<evidence type="ECO:0000256" key="3">
    <source>
        <dbReference type="ARBA" id="ARBA00022500"/>
    </source>
</evidence>
<evidence type="ECO:0000256" key="17">
    <source>
        <dbReference type="ARBA" id="ARBA00078653"/>
    </source>
</evidence>
<evidence type="ECO:0000256" key="19">
    <source>
        <dbReference type="SAM" id="Phobius"/>
    </source>
</evidence>
<evidence type="ECO:0000256" key="4">
    <source>
        <dbReference type="ARBA" id="ARBA00022606"/>
    </source>
</evidence>
<evidence type="ECO:0000256" key="18">
    <source>
        <dbReference type="ARBA" id="ARBA00082489"/>
    </source>
</evidence>
<evidence type="ECO:0000256" key="14">
    <source>
        <dbReference type="ARBA" id="ARBA00061678"/>
    </source>
</evidence>
<evidence type="ECO:0000256" key="5">
    <source>
        <dbReference type="ARBA" id="ARBA00022692"/>
    </source>
</evidence>
<comment type="subunit">
    <text evidence="15">Interacts with odr-4.</text>
</comment>
<dbReference type="OrthoDB" id="2101615at2759"/>
<feature type="transmembrane region" description="Helical" evidence="19">
    <location>
        <begin position="199"/>
        <end position="224"/>
    </location>
</feature>
<comment type="function">
    <text evidence="13">An odorant receptor which affects chemotaxis to the volatile odorant diacetyl. Specifies AWA neuronal cell fate via the odr-7 pathway.</text>
</comment>
<comment type="similarity">
    <text evidence="14">Belongs to the nematode receptor-like protein str family.</text>
</comment>
<keyword evidence="5 19" id="KW-0812">Transmembrane</keyword>
<keyword evidence="12" id="KW-0966">Cell projection</keyword>
<keyword evidence="8" id="KW-0969">Cilium</keyword>
<evidence type="ECO:0000256" key="1">
    <source>
        <dbReference type="ARBA" id="ARBA00004272"/>
    </source>
</evidence>
<keyword evidence="3" id="KW-0145">Chemotaxis</keyword>
<feature type="transmembrane region" description="Helical" evidence="19">
    <location>
        <begin position="281"/>
        <end position="302"/>
    </location>
</feature>
<dbReference type="FunFam" id="1.20.1070.10:FF:000128">
    <property type="entry name" value="Seven TM Receptor"/>
    <property type="match status" value="1"/>
</dbReference>
<evidence type="ECO:0000256" key="6">
    <source>
        <dbReference type="ARBA" id="ARBA00022725"/>
    </source>
</evidence>
<dbReference type="InterPro" id="IPR019428">
    <property type="entry name" value="7TM_GPCR_serpentine_rcpt_Str"/>
</dbReference>
<evidence type="ECO:0000256" key="9">
    <source>
        <dbReference type="ARBA" id="ARBA00023136"/>
    </source>
</evidence>
<dbReference type="SUPFAM" id="SSF81321">
    <property type="entry name" value="Family A G protein-coupled receptor-like"/>
    <property type="match status" value="1"/>
</dbReference>
<dbReference type="GO" id="GO:0042048">
    <property type="term" value="P:olfactory behavior"/>
    <property type="evidence" value="ECO:0007669"/>
    <property type="project" value="TreeGrafter"/>
</dbReference>
<keyword evidence="21" id="KW-1185">Reference proteome</keyword>
<feature type="transmembrane region" description="Helical" evidence="19">
    <location>
        <begin position="43"/>
        <end position="65"/>
    </location>
</feature>
<protein>
    <recommendedName>
        <fullName evidence="16">Serpentine receptor class r-10</fullName>
    </recommendedName>
    <alternativeName>
        <fullName evidence="17">Odorant response abnormal protein 10</fullName>
    </alternativeName>
    <alternativeName>
        <fullName evidence="18">Olfactory receptor 10</fullName>
    </alternativeName>
</protein>
<evidence type="ECO:0000313" key="20">
    <source>
        <dbReference type="EMBL" id="CAI5453447.1"/>
    </source>
</evidence>
<evidence type="ECO:0000256" key="16">
    <source>
        <dbReference type="ARBA" id="ARBA00067967"/>
    </source>
</evidence>
<evidence type="ECO:0000256" key="8">
    <source>
        <dbReference type="ARBA" id="ARBA00023069"/>
    </source>
</evidence>
<evidence type="ECO:0000256" key="15">
    <source>
        <dbReference type="ARBA" id="ARBA00064300"/>
    </source>
</evidence>
<reference evidence="20" key="1">
    <citation type="submission" date="2022-11" db="EMBL/GenBank/DDBJ databases">
        <authorList>
            <person name="Kikuchi T."/>
        </authorList>
    </citation>
    <scope>NUCLEOTIDE SEQUENCE</scope>
    <source>
        <strain evidence="20">PS1010</strain>
    </source>
</reference>
<keyword evidence="10" id="KW-0675">Receptor</keyword>
<dbReference type="EMBL" id="CANHGI010000005">
    <property type="protein sequence ID" value="CAI5453447.1"/>
    <property type="molecule type" value="Genomic_DNA"/>
</dbReference>
<keyword evidence="9 19" id="KW-0472">Membrane</keyword>
<keyword evidence="2" id="KW-1003">Cell membrane</keyword>
<accession>A0A9P1NA50</accession>
<evidence type="ECO:0000256" key="7">
    <source>
        <dbReference type="ARBA" id="ARBA00022989"/>
    </source>
</evidence>
<keyword evidence="4" id="KW-0716">Sensory transduction</keyword>
<proteinExistence type="inferred from homology"/>
<feature type="transmembrane region" description="Helical" evidence="19">
    <location>
        <begin position="13"/>
        <end position="31"/>
    </location>
</feature>
<keyword evidence="6" id="KW-0552">Olfaction</keyword>
<dbReference type="Pfam" id="PF10326">
    <property type="entry name" value="7TM_GPCR_Str"/>
    <property type="match status" value="1"/>
</dbReference>
<evidence type="ECO:0000256" key="2">
    <source>
        <dbReference type="ARBA" id="ARBA00022475"/>
    </source>
</evidence>
<dbReference type="AlphaFoldDB" id="A0A9P1NA50"/>
<evidence type="ECO:0000256" key="13">
    <source>
        <dbReference type="ARBA" id="ARBA00054965"/>
    </source>
</evidence>
<comment type="caution">
    <text evidence="20">The sequence shown here is derived from an EMBL/GenBank/DDBJ whole genome shotgun (WGS) entry which is preliminary data.</text>
</comment>
<evidence type="ECO:0000313" key="21">
    <source>
        <dbReference type="Proteomes" id="UP001152747"/>
    </source>
</evidence>
<organism evidence="20 21">
    <name type="scientific">Caenorhabditis angaria</name>
    <dbReference type="NCBI Taxonomy" id="860376"/>
    <lineage>
        <taxon>Eukaryota</taxon>
        <taxon>Metazoa</taxon>
        <taxon>Ecdysozoa</taxon>
        <taxon>Nematoda</taxon>
        <taxon>Chromadorea</taxon>
        <taxon>Rhabditida</taxon>
        <taxon>Rhabditina</taxon>
        <taxon>Rhabditomorpha</taxon>
        <taxon>Rhabditoidea</taxon>
        <taxon>Rhabditidae</taxon>
        <taxon>Peloderinae</taxon>
        <taxon>Caenorhabditis</taxon>
    </lineage>
</organism>
<evidence type="ECO:0000256" key="12">
    <source>
        <dbReference type="ARBA" id="ARBA00023273"/>
    </source>
</evidence>
<gene>
    <name evidence="20" type="ORF">CAMP_LOCUS16084</name>
</gene>
<dbReference type="PANTHER" id="PTHR22943:SF248">
    <property type="entry name" value="SEVEN TM RECEPTOR"/>
    <property type="match status" value="1"/>
</dbReference>
<dbReference type="GO" id="GO:0060170">
    <property type="term" value="C:ciliary membrane"/>
    <property type="evidence" value="ECO:0007669"/>
    <property type="project" value="UniProtKB-SubCell"/>
</dbReference>
<dbReference type="Proteomes" id="UP001152747">
    <property type="component" value="Unassembled WGS sequence"/>
</dbReference>
<keyword evidence="7 19" id="KW-1133">Transmembrane helix</keyword>
<feature type="transmembrane region" description="Helical" evidence="19">
    <location>
        <begin position="85"/>
        <end position="108"/>
    </location>
</feature>
<evidence type="ECO:0000256" key="10">
    <source>
        <dbReference type="ARBA" id="ARBA00023170"/>
    </source>
</evidence>
<dbReference type="GO" id="GO:0038022">
    <property type="term" value="F:G protein-coupled olfactory receptor activity"/>
    <property type="evidence" value="ECO:0007669"/>
    <property type="project" value="TreeGrafter"/>
</dbReference>
<evidence type="ECO:0000256" key="11">
    <source>
        <dbReference type="ARBA" id="ARBA00023180"/>
    </source>
</evidence>
<feature type="transmembrane region" description="Helical" evidence="19">
    <location>
        <begin position="129"/>
        <end position="151"/>
    </location>
</feature>
<dbReference type="PANTHER" id="PTHR22943">
    <property type="entry name" value="7-TRANSMEMBRANE DOMAIN RECEPTOR C.ELEGANS"/>
    <property type="match status" value="1"/>
</dbReference>
<sequence>MHWNHIVSKIQEISALISIFGNVSLIILIVTKSPRQLGSYKYLMIYISIFEILFSLIDVIIKPIIFSHGSTFICVSTNFALRKDIGIYLLSMFGGFFGSFMGLFALQFMYRYLVACESKTLKTFNDSRIILWMFLPLIFGLLYGLVVLFLFPPNATINHNIKSKMKEEYNWDIDEIAYIGPNLYQFSENGEFQMNFKSLIGILIVWTLVTISFVTVSIFAIKCYSKMHSQMDGSRTLNHLQHQLFYALLSQTLIPFILMHLPVSIIFFATLSNFDLGNSSSIAAISMAMFPALDPLPVILIIKNNRNAVADIVTTSTLTITRRKRIAKNSS</sequence>
<name>A0A9P1NA50_9PELO</name>
<keyword evidence="11" id="KW-0325">Glycoprotein</keyword>
<dbReference type="GO" id="GO:0006935">
    <property type="term" value="P:chemotaxis"/>
    <property type="evidence" value="ECO:0007669"/>
    <property type="project" value="UniProtKB-KW"/>
</dbReference>